<dbReference type="RefSeq" id="WP_103914066.1">
    <property type="nucleotide sequence ID" value="NZ_FNUS01000005.1"/>
</dbReference>
<evidence type="ECO:0000313" key="2">
    <source>
        <dbReference type="Proteomes" id="UP000236738"/>
    </source>
</evidence>
<dbReference type="Proteomes" id="UP000236738">
    <property type="component" value="Unassembled WGS sequence"/>
</dbReference>
<sequence length="323" mass="36554">MYQLNWDISFRNKEGIYNLGILAECQIEKSVKNLADFATIILPEADMNKVLRVQDFIKSGDEVKIRLGYDSDLSLEFEGFVKEIITEDSSLKISCEDGLFLFRKGIPNKEFKPATVKQIAQYVVQNINPGYKVVTDYDLVYDKFTIYQATGFDVLAKLQEETGADIYFDMKNKALHIHPAYLRKSGEADYSFQHNIETSSLEYKSAEFRKVEVTVESVGLDGKTISKTVGQTGGEKITKKVGRLSSNAVKIIADTEYKNRMAPGYEGTFDAWLIPYVEPSFTIGIYDDDYLYKDGRYYTESVVTNFSESGGKRTVTPAIKLSK</sequence>
<evidence type="ECO:0008006" key="3">
    <source>
        <dbReference type="Google" id="ProtNLM"/>
    </source>
</evidence>
<dbReference type="AlphaFoldDB" id="A0A1H5ZTL2"/>
<keyword evidence="2" id="KW-1185">Reference proteome</keyword>
<evidence type="ECO:0000313" key="1">
    <source>
        <dbReference type="EMBL" id="SEG39492.1"/>
    </source>
</evidence>
<protein>
    <recommendedName>
        <fullName evidence="3">Phage protein D</fullName>
    </recommendedName>
</protein>
<organism evidence="1 2">
    <name type="scientific">Halpernia humi</name>
    <dbReference type="NCBI Taxonomy" id="493375"/>
    <lineage>
        <taxon>Bacteria</taxon>
        <taxon>Pseudomonadati</taxon>
        <taxon>Bacteroidota</taxon>
        <taxon>Flavobacteriia</taxon>
        <taxon>Flavobacteriales</taxon>
        <taxon>Weeksellaceae</taxon>
        <taxon>Chryseobacterium group</taxon>
        <taxon>Halpernia</taxon>
    </lineage>
</organism>
<proteinExistence type="predicted"/>
<dbReference type="OrthoDB" id="1065075at2"/>
<dbReference type="SUPFAM" id="SSF69279">
    <property type="entry name" value="Phage tail proteins"/>
    <property type="match status" value="1"/>
</dbReference>
<dbReference type="EMBL" id="FNUS01000005">
    <property type="protein sequence ID" value="SEG39492.1"/>
    <property type="molecule type" value="Genomic_DNA"/>
</dbReference>
<reference evidence="2" key="1">
    <citation type="submission" date="2016-10" db="EMBL/GenBank/DDBJ databases">
        <authorList>
            <person name="Varghese N."/>
            <person name="Submissions S."/>
        </authorList>
    </citation>
    <scope>NUCLEOTIDE SEQUENCE [LARGE SCALE GENOMIC DNA]</scope>
    <source>
        <strain evidence="2">DSM 21580</strain>
    </source>
</reference>
<name>A0A1H5ZTL2_9FLAO</name>
<gene>
    <name evidence="1" type="ORF">SAMN05421847_2190</name>
</gene>
<accession>A0A1H5ZTL2</accession>